<dbReference type="InterPro" id="IPR028082">
    <property type="entry name" value="Peripla_BP_I"/>
</dbReference>
<dbReference type="SUPFAM" id="SSF47413">
    <property type="entry name" value="lambda repressor-like DNA-binding domains"/>
    <property type="match status" value="1"/>
</dbReference>
<dbReference type="EMBL" id="JNVM01000010">
    <property type="protein sequence ID" value="KEQ25431.1"/>
    <property type="molecule type" value="Genomic_DNA"/>
</dbReference>
<evidence type="ECO:0000313" key="5">
    <source>
        <dbReference type="EMBL" id="KEQ25431.1"/>
    </source>
</evidence>
<name>A0A081P408_9BACL</name>
<protein>
    <submittedName>
        <fullName evidence="5">LacI family transcriptional regulator</fullName>
    </submittedName>
</protein>
<keyword evidence="6" id="KW-1185">Reference proteome</keyword>
<evidence type="ECO:0000259" key="4">
    <source>
        <dbReference type="PROSITE" id="PS50932"/>
    </source>
</evidence>
<dbReference type="PANTHER" id="PTHR30146:SF109">
    <property type="entry name" value="HTH-TYPE TRANSCRIPTIONAL REGULATOR GALS"/>
    <property type="match status" value="1"/>
</dbReference>
<dbReference type="PANTHER" id="PTHR30146">
    <property type="entry name" value="LACI-RELATED TRANSCRIPTIONAL REPRESSOR"/>
    <property type="match status" value="1"/>
</dbReference>
<dbReference type="GO" id="GO:0003700">
    <property type="term" value="F:DNA-binding transcription factor activity"/>
    <property type="evidence" value="ECO:0007669"/>
    <property type="project" value="TreeGrafter"/>
</dbReference>
<reference evidence="5 6" key="1">
    <citation type="submission" date="2014-06" db="EMBL/GenBank/DDBJ databases">
        <title>Draft genome sequence of Paenibacillus sp. MSt1.</title>
        <authorList>
            <person name="Aw Y.K."/>
            <person name="Ong K.S."/>
            <person name="Gan H.M."/>
            <person name="Lee S.M."/>
        </authorList>
    </citation>
    <scope>NUCLEOTIDE SEQUENCE [LARGE SCALE GENOMIC DNA]</scope>
    <source>
        <strain evidence="5 6">MSt1</strain>
    </source>
</reference>
<feature type="domain" description="HTH lacI-type" evidence="4">
    <location>
        <begin position="3"/>
        <end position="57"/>
    </location>
</feature>
<dbReference type="OrthoDB" id="9775106at2"/>
<evidence type="ECO:0000256" key="2">
    <source>
        <dbReference type="ARBA" id="ARBA00023125"/>
    </source>
</evidence>
<dbReference type="InterPro" id="IPR000843">
    <property type="entry name" value="HTH_LacI"/>
</dbReference>
<dbReference type="CDD" id="cd06267">
    <property type="entry name" value="PBP1_LacI_sugar_binding-like"/>
    <property type="match status" value="1"/>
</dbReference>
<dbReference type="AlphaFoldDB" id="A0A081P408"/>
<sequence>MKASIYDVARYCGLSVVTVSRVLNNTGNVREKNRRKVLDAIEVLDYRPHAAAQSLARGHTRIIGLIMTALHDRFFETVVNEINRTLARYGYFLALSVSNDVRSRESHDLMHEDRVDGLILLSLPEEDRYVAQLKKRSIPFVLIDNQRRDHMVPSVLTDNYYGGYEAAKHLLSLGHTSIAHVCGPEYFLSTRERKRGFLDALREEGLSPFAVVQGDYEIGFGYETAKSWIRSGKLPTAVFAGDDYIAVGIVNALAEGGMRVPEAMSIIGYDDQYIASRLRPYLTTVRQPAENIGQSSVELLLKWIGAGSTASVTVEWKPELVVRESTAALKA</sequence>
<dbReference type="InterPro" id="IPR046335">
    <property type="entry name" value="LacI/GalR-like_sensor"/>
</dbReference>
<dbReference type="GO" id="GO:0000976">
    <property type="term" value="F:transcription cis-regulatory region binding"/>
    <property type="evidence" value="ECO:0007669"/>
    <property type="project" value="TreeGrafter"/>
</dbReference>
<dbReference type="SUPFAM" id="SSF53822">
    <property type="entry name" value="Periplasmic binding protein-like I"/>
    <property type="match status" value="1"/>
</dbReference>
<evidence type="ECO:0000256" key="3">
    <source>
        <dbReference type="ARBA" id="ARBA00023163"/>
    </source>
</evidence>
<evidence type="ECO:0000313" key="6">
    <source>
        <dbReference type="Proteomes" id="UP000028123"/>
    </source>
</evidence>
<dbReference type="Pfam" id="PF13377">
    <property type="entry name" value="Peripla_BP_3"/>
    <property type="match status" value="1"/>
</dbReference>
<accession>A0A081P408</accession>
<dbReference type="Gene3D" id="3.40.50.2300">
    <property type="match status" value="2"/>
</dbReference>
<dbReference type="eggNOG" id="COG1609">
    <property type="taxonomic scope" value="Bacteria"/>
</dbReference>
<dbReference type="CDD" id="cd01392">
    <property type="entry name" value="HTH_LacI"/>
    <property type="match status" value="1"/>
</dbReference>
<proteinExistence type="predicted"/>
<keyword evidence="1" id="KW-0805">Transcription regulation</keyword>
<dbReference type="InterPro" id="IPR010982">
    <property type="entry name" value="Lambda_DNA-bd_dom_sf"/>
</dbReference>
<dbReference type="PROSITE" id="PS50932">
    <property type="entry name" value="HTH_LACI_2"/>
    <property type="match status" value="1"/>
</dbReference>
<comment type="caution">
    <text evidence="5">The sequence shown here is derived from an EMBL/GenBank/DDBJ whole genome shotgun (WGS) entry which is preliminary data.</text>
</comment>
<gene>
    <name evidence="5" type="ORF">ET33_01535</name>
</gene>
<dbReference type="RefSeq" id="WP_036681490.1">
    <property type="nucleotide sequence ID" value="NZ_JNVM01000010.1"/>
</dbReference>
<dbReference type="Pfam" id="PF00356">
    <property type="entry name" value="LacI"/>
    <property type="match status" value="1"/>
</dbReference>
<organism evidence="5 6">
    <name type="scientific">Paenibacillus tyrfis</name>
    <dbReference type="NCBI Taxonomy" id="1501230"/>
    <lineage>
        <taxon>Bacteria</taxon>
        <taxon>Bacillati</taxon>
        <taxon>Bacillota</taxon>
        <taxon>Bacilli</taxon>
        <taxon>Bacillales</taxon>
        <taxon>Paenibacillaceae</taxon>
        <taxon>Paenibacillus</taxon>
    </lineage>
</organism>
<keyword evidence="3" id="KW-0804">Transcription</keyword>
<dbReference type="Gene3D" id="1.10.260.40">
    <property type="entry name" value="lambda repressor-like DNA-binding domains"/>
    <property type="match status" value="1"/>
</dbReference>
<dbReference type="SMART" id="SM00354">
    <property type="entry name" value="HTH_LACI"/>
    <property type="match status" value="1"/>
</dbReference>
<dbReference type="Proteomes" id="UP000028123">
    <property type="component" value="Unassembled WGS sequence"/>
</dbReference>
<keyword evidence="2" id="KW-0238">DNA-binding</keyword>
<evidence type="ECO:0000256" key="1">
    <source>
        <dbReference type="ARBA" id="ARBA00023015"/>
    </source>
</evidence>